<dbReference type="GO" id="GO:0008757">
    <property type="term" value="F:S-adenosylmethionine-dependent methyltransferase activity"/>
    <property type="evidence" value="ECO:0007669"/>
    <property type="project" value="InterPro"/>
</dbReference>
<evidence type="ECO:0000313" key="2">
    <source>
        <dbReference type="EMBL" id="NVN29898.1"/>
    </source>
</evidence>
<gene>
    <name evidence="1" type="ORF">FHR90_002992</name>
    <name evidence="2" type="ORF">HUK83_06065</name>
</gene>
<dbReference type="GO" id="GO:0032259">
    <property type="term" value="P:methylation"/>
    <property type="evidence" value="ECO:0007669"/>
    <property type="project" value="UniProtKB-KW"/>
</dbReference>
<dbReference type="EMBL" id="JACHXV010000019">
    <property type="protein sequence ID" value="MBB3175142.1"/>
    <property type="molecule type" value="Genomic_DNA"/>
</dbReference>
<dbReference type="Proteomes" id="UP000565205">
    <property type="component" value="Unassembled WGS sequence"/>
</dbReference>
<evidence type="ECO:0000313" key="4">
    <source>
        <dbReference type="Proteomes" id="UP000565205"/>
    </source>
</evidence>
<comment type="caution">
    <text evidence="2">The sequence shown here is derived from an EMBL/GenBank/DDBJ whole genome shotgun (WGS) entry which is preliminary data.</text>
</comment>
<protein>
    <submittedName>
        <fullName evidence="2">Methyltransferase domain-containing protein</fullName>
    </submittedName>
    <submittedName>
        <fullName evidence="1">Putative TPR repeat methyltransferase</fullName>
    </submittedName>
</protein>
<evidence type="ECO:0000313" key="3">
    <source>
        <dbReference type="Proteomes" id="UP000557688"/>
    </source>
</evidence>
<dbReference type="SUPFAM" id="SSF53335">
    <property type="entry name" value="S-adenosyl-L-methionine-dependent methyltransferases"/>
    <property type="match status" value="1"/>
</dbReference>
<keyword evidence="2" id="KW-0489">Methyltransferase</keyword>
<sequence>MSDSWEPGVFERLYARDPDPWKFETSAYERDKYAETLALLPSGRRFASALELGCSIGVFTSQLAQRCDSLTALDVAERALEQARLRCRDLPQVRLLRRHLPAGFPPGDHDLIVAAEILYFLSEDDISELAARIGAALRPGGLVLLANWTGATDTPTSGERAAELCVDQLARRCRSVACQRRPLYRLDLLEVPPQR</sequence>
<keyword evidence="2" id="KW-0808">Transferase</keyword>
<dbReference type="AlphaFoldDB" id="A0A850NSI5"/>
<dbReference type="GO" id="GO:0009312">
    <property type="term" value="P:oligosaccharide biosynthetic process"/>
    <property type="evidence" value="ECO:0007669"/>
    <property type="project" value="InterPro"/>
</dbReference>
<proteinExistence type="predicted"/>
<dbReference type="Gene3D" id="3.40.50.150">
    <property type="entry name" value="Vaccinia Virus protein VP39"/>
    <property type="match status" value="1"/>
</dbReference>
<name>A0A850NSI5_9PROT</name>
<reference evidence="2 4" key="1">
    <citation type="submission" date="2020-06" db="EMBL/GenBank/DDBJ databases">
        <title>Description of novel acetic acid bacteria.</title>
        <authorList>
            <person name="Sombolestani A."/>
        </authorList>
    </citation>
    <scope>NUCLEOTIDE SEQUENCE [LARGE SCALE GENOMIC DNA]</scope>
    <source>
        <strain evidence="2 4">LMG 26838</strain>
    </source>
</reference>
<dbReference type="InterPro" id="IPR008715">
    <property type="entry name" value="SAM-MeTfrase_NodS-like"/>
</dbReference>
<dbReference type="Proteomes" id="UP000557688">
    <property type="component" value="Unassembled WGS sequence"/>
</dbReference>
<dbReference type="PANTHER" id="PTHR43861">
    <property type="entry name" value="TRANS-ACONITATE 2-METHYLTRANSFERASE-RELATED"/>
    <property type="match status" value="1"/>
</dbReference>
<accession>A0A850NSI5</accession>
<evidence type="ECO:0000313" key="1">
    <source>
        <dbReference type="EMBL" id="MBB3175142.1"/>
    </source>
</evidence>
<dbReference type="EMBL" id="JABXXQ010000080">
    <property type="protein sequence ID" value="NVN29898.1"/>
    <property type="molecule type" value="Genomic_DNA"/>
</dbReference>
<organism evidence="2 4">
    <name type="scientific">Endobacter medicaginis</name>
    <dbReference type="NCBI Taxonomy" id="1181271"/>
    <lineage>
        <taxon>Bacteria</taxon>
        <taxon>Pseudomonadati</taxon>
        <taxon>Pseudomonadota</taxon>
        <taxon>Alphaproteobacteria</taxon>
        <taxon>Acetobacterales</taxon>
        <taxon>Acetobacteraceae</taxon>
        <taxon>Endobacter</taxon>
    </lineage>
</organism>
<dbReference type="Pfam" id="PF05401">
    <property type="entry name" value="NodS"/>
    <property type="match status" value="1"/>
</dbReference>
<dbReference type="RefSeq" id="WP_176622980.1">
    <property type="nucleotide sequence ID" value="NZ_JABXXQ010000080.1"/>
</dbReference>
<dbReference type="InterPro" id="IPR029063">
    <property type="entry name" value="SAM-dependent_MTases_sf"/>
</dbReference>
<keyword evidence="3" id="KW-1185">Reference proteome</keyword>
<dbReference type="CDD" id="cd02440">
    <property type="entry name" value="AdoMet_MTases"/>
    <property type="match status" value="1"/>
</dbReference>
<reference evidence="1 3" key="2">
    <citation type="submission" date="2020-08" db="EMBL/GenBank/DDBJ databases">
        <title>Genomic Encyclopedia of Type Strains, Phase III (KMG-III): the genomes of soil and plant-associated and newly described type strains.</title>
        <authorList>
            <person name="Whitman W."/>
        </authorList>
    </citation>
    <scope>NUCLEOTIDE SEQUENCE [LARGE SCALE GENOMIC DNA]</scope>
    <source>
        <strain evidence="1 3">CECT 8088</strain>
    </source>
</reference>